<keyword evidence="1" id="KW-1133">Transmembrane helix</keyword>
<reference evidence="2" key="1">
    <citation type="submission" date="2014-09" db="EMBL/GenBank/DDBJ databases">
        <authorList>
            <person name="Magalhaes I.L.F."/>
            <person name="Oliveira U."/>
            <person name="Santos F.R."/>
            <person name="Vidigal T.H.D.A."/>
            <person name="Brescovit A.D."/>
            <person name="Santos A.J."/>
        </authorList>
    </citation>
    <scope>NUCLEOTIDE SEQUENCE</scope>
    <source>
        <tissue evidence="2">Shoot tissue taken approximately 20 cm above the soil surface</tissue>
    </source>
</reference>
<dbReference type="AlphaFoldDB" id="A0A0A8Z2V6"/>
<feature type="transmembrane region" description="Helical" evidence="1">
    <location>
        <begin position="40"/>
        <end position="61"/>
    </location>
</feature>
<proteinExistence type="predicted"/>
<reference evidence="2" key="2">
    <citation type="journal article" date="2015" name="Data Brief">
        <title>Shoot transcriptome of the giant reed, Arundo donax.</title>
        <authorList>
            <person name="Barrero R.A."/>
            <person name="Guerrero F.D."/>
            <person name="Moolhuijzen P."/>
            <person name="Goolsby J.A."/>
            <person name="Tidwell J."/>
            <person name="Bellgard S.E."/>
            <person name="Bellgard M.I."/>
        </authorList>
    </citation>
    <scope>NUCLEOTIDE SEQUENCE</scope>
    <source>
        <tissue evidence="2">Shoot tissue taken approximately 20 cm above the soil surface</tissue>
    </source>
</reference>
<dbReference type="EMBL" id="GBRH01264161">
    <property type="protein sequence ID" value="JAD33734.1"/>
    <property type="molecule type" value="Transcribed_RNA"/>
</dbReference>
<evidence type="ECO:0000256" key="1">
    <source>
        <dbReference type="SAM" id="Phobius"/>
    </source>
</evidence>
<sequence length="92" mass="10583">MVRMVCMQTIVTFSRIHRFHISLVRCGVTCDSCLELRSRFLPMICFTTLPISFISLFLSHLCITDSVPLPLTFLWIDHLWLYTGCRICVGGV</sequence>
<evidence type="ECO:0000313" key="2">
    <source>
        <dbReference type="EMBL" id="JAD33734.1"/>
    </source>
</evidence>
<name>A0A0A8Z2V6_ARUDO</name>
<organism evidence="2">
    <name type="scientific">Arundo donax</name>
    <name type="common">Giant reed</name>
    <name type="synonym">Donax arundinaceus</name>
    <dbReference type="NCBI Taxonomy" id="35708"/>
    <lineage>
        <taxon>Eukaryota</taxon>
        <taxon>Viridiplantae</taxon>
        <taxon>Streptophyta</taxon>
        <taxon>Embryophyta</taxon>
        <taxon>Tracheophyta</taxon>
        <taxon>Spermatophyta</taxon>
        <taxon>Magnoliopsida</taxon>
        <taxon>Liliopsida</taxon>
        <taxon>Poales</taxon>
        <taxon>Poaceae</taxon>
        <taxon>PACMAD clade</taxon>
        <taxon>Arundinoideae</taxon>
        <taxon>Arundineae</taxon>
        <taxon>Arundo</taxon>
    </lineage>
</organism>
<accession>A0A0A8Z2V6</accession>
<protein>
    <submittedName>
        <fullName evidence="2">Uncharacterized protein</fullName>
    </submittedName>
</protein>
<keyword evidence="1" id="KW-0472">Membrane</keyword>
<keyword evidence="1" id="KW-0812">Transmembrane</keyword>